<comment type="caution">
    <text evidence="2">The sequence shown here is derived from an EMBL/GenBank/DDBJ whole genome shotgun (WGS) entry which is preliminary data.</text>
</comment>
<keyword evidence="3" id="KW-1185">Reference proteome</keyword>
<keyword evidence="1" id="KW-1133">Transmembrane helix</keyword>
<proteinExistence type="predicted"/>
<evidence type="ECO:0000256" key="1">
    <source>
        <dbReference type="SAM" id="Phobius"/>
    </source>
</evidence>
<feature type="transmembrane region" description="Helical" evidence="1">
    <location>
        <begin position="46"/>
        <end position="68"/>
    </location>
</feature>
<feature type="transmembrane region" description="Helical" evidence="1">
    <location>
        <begin position="21"/>
        <end position="40"/>
    </location>
</feature>
<reference evidence="3" key="1">
    <citation type="submission" date="2017-03" db="EMBL/GenBank/DDBJ databases">
        <authorList>
            <person name="Safronova V.I."/>
            <person name="Sazanova A.L."/>
            <person name="Chirak E.R."/>
        </authorList>
    </citation>
    <scope>NUCLEOTIDE SEQUENCE [LARGE SCALE GENOMIC DNA]</scope>
    <source>
        <strain evidence="3">Ach-343</strain>
    </source>
</reference>
<sequence length="73" mass="8461">MEILINMANIMYVVAYFTLDILRLRILTTTAAICLAVYFYSQPTPLMNVVGWNVFFVLLNLVQIGRILKSRYN</sequence>
<keyword evidence="1" id="KW-0472">Membrane</keyword>
<keyword evidence="1" id="KW-0812">Transmembrane</keyword>
<dbReference type="Proteomes" id="UP000248616">
    <property type="component" value="Unassembled WGS sequence"/>
</dbReference>
<dbReference type="EMBL" id="MZXV01000050">
    <property type="protein sequence ID" value="PZV36458.1"/>
    <property type="molecule type" value="Genomic_DNA"/>
</dbReference>
<accession>A0A2W7C3R7</accession>
<organism evidence="2 3">
    <name type="scientific">Mesorhizobium kowhaii</name>
    <dbReference type="NCBI Taxonomy" id="1300272"/>
    <lineage>
        <taxon>Bacteria</taxon>
        <taxon>Pseudomonadati</taxon>
        <taxon>Pseudomonadota</taxon>
        <taxon>Alphaproteobacteria</taxon>
        <taxon>Hyphomicrobiales</taxon>
        <taxon>Phyllobacteriaceae</taxon>
        <taxon>Mesorhizobium</taxon>
    </lineage>
</organism>
<evidence type="ECO:0000313" key="3">
    <source>
        <dbReference type="Proteomes" id="UP000248616"/>
    </source>
</evidence>
<name>A0A2W7C3R7_9HYPH</name>
<evidence type="ECO:0008006" key="4">
    <source>
        <dbReference type="Google" id="ProtNLM"/>
    </source>
</evidence>
<dbReference type="AlphaFoldDB" id="A0A2W7C3R7"/>
<evidence type="ECO:0000313" key="2">
    <source>
        <dbReference type="EMBL" id="PZV36458.1"/>
    </source>
</evidence>
<protein>
    <recommendedName>
        <fullName evidence="4">Cyclic nucleotide-binding protein</fullName>
    </recommendedName>
</protein>
<gene>
    <name evidence="2" type="ORF">B5V02_22020</name>
</gene>